<evidence type="ECO:0000256" key="1">
    <source>
        <dbReference type="SAM" id="MobiDB-lite"/>
    </source>
</evidence>
<reference evidence="2" key="1">
    <citation type="journal article" date="2022" name="bioRxiv">
        <title>Sequencing and chromosome-scale assembly of the giantPleurodeles waltlgenome.</title>
        <authorList>
            <person name="Brown T."/>
            <person name="Elewa A."/>
            <person name="Iarovenko S."/>
            <person name="Subramanian E."/>
            <person name="Araus A.J."/>
            <person name="Petzold A."/>
            <person name="Susuki M."/>
            <person name="Suzuki K.-i.T."/>
            <person name="Hayashi T."/>
            <person name="Toyoda A."/>
            <person name="Oliveira C."/>
            <person name="Osipova E."/>
            <person name="Leigh N.D."/>
            <person name="Simon A."/>
            <person name="Yun M.H."/>
        </authorList>
    </citation>
    <scope>NUCLEOTIDE SEQUENCE</scope>
    <source>
        <strain evidence="2">20211129_DDA</strain>
        <tissue evidence="2">Liver</tissue>
    </source>
</reference>
<proteinExistence type="predicted"/>
<evidence type="ECO:0000313" key="3">
    <source>
        <dbReference type="Proteomes" id="UP001066276"/>
    </source>
</evidence>
<feature type="compositionally biased region" description="Basic and acidic residues" evidence="1">
    <location>
        <begin position="146"/>
        <end position="155"/>
    </location>
</feature>
<feature type="region of interest" description="Disordered" evidence="1">
    <location>
        <begin position="20"/>
        <end position="155"/>
    </location>
</feature>
<feature type="compositionally biased region" description="Basic and acidic residues" evidence="1">
    <location>
        <begin position="99"/>
        <end position="108"/>
    </location>
</feature>
<sequence>MDKSQRWKAEEDCVEWRRRLLQKQQSQRTSRREETQKGRPRSGKNVAHPGAHGRHEGHDNSETVGVLNPVWEREEADSAGAGGQWKTEKGVDGQVSEVESIRGLREVEAPTATETAITEEVMEGGDPERPARFWEEGGPSRYGLQPERDTRRQDL</sequence>
<dbReference type="EMBL" id="JANPWB010000011">
    <property type="protein sequence ID" value="KAJ1125842.1"/>
    <property type="molecule type" value="Genomic_DNA"/>
</dbReference>
<accession>A0AAV7PEI3</accession>
<evidence type="ECO:0000313" key="2">
    <source>
        <dbReference type="EMBL" id="KAJ1125842.1"/>
    </source>
</evidence>
<feature type="compositionally biased region" description="Basic and acidic residues" evidence="1">
    <location>
        <begin position="126"/>
        <end position="135"/>
    </location>
</feature>
<organism evidence="2 3">
    <name type="scientific">Pleurodeles waltl</name>
    <name type="common">Iberian ribbed newt</name>
    <dbReference type="NCBI Taxonomy" id="8319"/>
    <lineage>
        <taxon>Eukaryota</taxon>
        <taxon>Metazoa</taxon>
        <taxon>Chordata</taxon>
        <taxon>Craniata</taxon>
        <taxon>Vertebrata</taxon>
        <taxon>Euteleostomi</taxon>
        <taxon>Amphibia</taxon>
        <taxon>Batrachia</taxon>
        <taxon>Caudata</taxon>
        <taxon>Salamandroidea</taxon>
        <taxon>Salamandridae</taxon>
        <taxon>Pleurodelinae</taxon>
        <taxon>Pleurodeles</taxon>
    </lineage>
</organism>
<gene>
    <name evidence="2" type="ORF">NDU88_004259</name>
</gene>
<protein>
    <submittedName>
        <fullName evidence="2">Uncharacterized protein</fullName>
    </submittedName>
</protein>
<name>A0AAV7PEI3_PLEWA</name>
<comment type="caution">
    <text evidence="2">The sequence shown here is derived from an EMBL/GenBank/DDBJ whole genome shotgun (WGS) entry which is preliminary data.</text>
</comment>
<dbReference type="AlphaFoldDB" id="A0AAV7PEI3"/>
<keyword evidence="3" id="KW-1185">Reference proteome</keyword>
<feature type="compositionally biased region" description="Low complexity" evidence="1">
    <location>
        <begin position="109"/>
        <end position="119"/>
    </location>
</feature>
<dbReference type="Proteomes" id="UP001066276">
    <property type="component" value="Chromosome 7"/>
</dbReference>